<dbReference type="Gene3D" id="3.60.40.10">
    <property type="entry name" value="PPM-type phosphatase domain"/>
    <property type="match status" value="1"/>
</dbReference>
<evidence type="ECO:0000256" key="8">
    <source>
        <dbReference type="ARBA" id="ARBA00048336"/>
    </source>
</evidence>
<comment type="catalytic activity">
    <reaction evidence="7">
        <text>O-phospho-L-seryl-[protein] + H2O = L-seryl-[protein] + phosphate</text>
        <dbReference type="Rhea" id="RHEA:20629"/>
        <dbReference type="Rhea" id="RHEA-COMP:9863"/>
        <dbReference type="Rhea" id="RHEA-COMP:11604"/>
        <dbReference type="ChEBI" id="CHEBI:15377"/>
        <dbReference type="ChEBI" id="CHEBI:29999"/>
        <dbReference type="ChEBI" id="CHEBI:43474"/>
        <dbReference type="ChEBI" id="CHEBI:83421"/>
        <dbReference type="EC" id="3.1.3.16"/>
    </reaction>
</comment>
<evidence type="ECO:0000256" key="5">
    <source>
        <dbReference type="ARBA" id="ARBA00022912"/>
    </source>
</evidence>
<gene>
    <name evidence="10" type="ORF">D9X91_09200</name>
</gene>
<dbReference type="GO" id="GO:0046872">
    <property type="term" value="F:metal ion binding"/>
    <property type="evidence" value="ECO:0007669"/>
    <property type="project" value="UniProtKB-KW"/>
</dbReference>
<reference evidence="10 11" key="1">
    <citation type="submission" date="2018-10" db="EMBL/GenBank/DDBJ databases">
        <title>Falsibacillus sp. genome draft.</title>
        <authorList>
            <person name="Shi S."/>
        </authorList>
    </citation>
    <scope>NUCLEOTIDE SEQUENCE [LARGE SCALE GENOMIC DNA]</scope>
    <source>
        <strain evidence="10 11">GY 10110</strain>
    </source>
</reference>
<comment type="caution">
    <text evidence="10">The sequence shown here is derived from an EMBL/GenBank/DDBJ whole genome shotgun (WGS) entry which is preliminary data.</text>
</comment>
<keyword evidence="11" id="KW-1185">Reference proteome</keyword>
<dbReference type="CDD" id="cd00143">
    <property type="entry name" value="PP2Cc"/>
    <property type="match status" value="1"/>
</dbReference>
<name>A0A3L7K0K8_9BACI</name>
<keyword evidence="6" id="KW-0464">Manganese</keyword>
<dbReference type="FunFam" id="3.60.40.10:FF:000002">
    <property type="entry name" value="Serine/threonine phosphatase stp"/>
    <property type="match status" value="1"/>
</dbReference>
<evidence type="ECO:0000256" key="3">
    <source>
        <dbReference type="ARBA" id="ARBA00022723"/>
    </source>
</evidence>
<sequence>MKAVFKTDHGKLRLHNEDNGGVFWNEENDLLAVVADGMGGHNAGDVASEMTKEKISELWSQSSKVNAPSEAESWLTDQVKVINRHIYEHANQNPDCEGMGTTLVAAICHERFVTIAHIGDSRVYILNDLGLQQLTSDHSLVNELVRLGQISKEDAEHHPRKHWILKSLGTEPNVEADIKTITFEEGDILLLCSDGLSNKLSEGEMGQILQESISLEEKADRMIGLANEYGGEDNITLVIVEYQAGSESG</sequence>
<dbReference type="GO" id="GO:0004722">
    <property type="term" value="F:protein serine/threonine phosphatase activity"/>
    <property type="evidence" value="ECO:0007669"/>
    <property type="project" value="UniProtKB-EC"/>
</dbReference>
<evidence type="ECO:0000256" key="6">
    <source>
        <dbReference type="ARBA" id="ARBA00023211"/>
    </source>
</evidence>
<feature type="domain" description="PPM-type phosphatase" evidence="9">
    <location>
        <begin position="2"/>
        <end position="242"/>
    </location>
</feature>
<comment type="catalytic activity">
    <reaction evidence="8">
        <text>O-phospho-L-threonyl-[protein] + H2O = L-threonyl-[protein] + phosphate</text>
        <dbReference type="Rhea" id="RHEA:47004"/>
        <dbReference type="Rhea" id="RHEA-COMP:11060"/>
        <dbReference type="Rhea" id="RHEA-COMP:11605"/>
        <dbReference type="ChEBI" id="CHEBI:15377"/>
        <dbReference type="ChEBI" id="CHEBI:30013"/>
        <dbReference type="ChEBI" id="CHEBI:43474"/>
        <dbReference type="ChEBI" id="CHEBI:61977"/>
        <dbReference type="EC" id="3.1.3.16"/>
    </reaction>
</comment>
<dbReference type="RefSeq" id="WP_121680455.1">
    <property type="nucleotide sequence ID" value="NZ_RCVZ01000005.1"/>
</dbReference>
<evidence type="ECO:0000256" key="1">
    <source>
        <dbReference type="ARBA" id="ARBA00001936"/>
    </source>
</evidence>
<evidence type="ECO:0000256" key="4">
    <source>
        <dbReference type="ARBA" id="ARBA00022801"/>
    </source>
</evidence>
<keyword evidence="5" id="KW-0904">Protein phosphatase</keyword>
<accession>A0A3L7K0K8</accession>
<evidence type="ECO:0000313" key="10">
    <source>
        <dbReference type="EMBL" id="RLQ95929.1"/>
    </source>
</evidence>
<dbReference type="PANTHER" id="PTHR47992">
    <property type="entry name" value="PROTEIN PHOSPHATASE"/>
    <property type="match status" value="1"/>
</dbReference>
<evidence type="ECO:0000259" key="9">
    <source>
        <dbReference type="PROSITE" id="PS51746"/>
    </source>
</evidence>
<dbReference type="Proteomes" id="UP000276770">
    <property type="component" value="Unassembled WGS sequence"/>
</dbReference>
<dbReference type="Pfam" id="PF13672">
    <property type="entry name" value="PP2C_2"/>
    <property type="match status" value="1"/>
</dbReference>
<protein>
    <recommendedName>
        <fullName evidence="2">protein-serine/threonine phosphatase</fullName>
        <ecNumber evidence="2">3.1.3.16</ecNumber>
    </recommendedName>
</protein>
<dbReference type="SMART" id="SM00331">
    <property type="entry name" value="PP2C_SIG"/>
    <property type="match status" value="1"/>
</dbReference>
<dbReference type="InterPro" id="IPR036457">
    <property type="entry name" value="PPM-type-like_dom_sf"/>
</dbReference>
<dbReference type="SUPFAM" id="SSF81606">
    <property type="entry name" value="PP2C-like"/>
    <property type="match status" value="1"/>
</dbReference>
<dbReference type="InterPro" id="IPR001932">
    <property type="entry name" value="PPM-type_phosphatase-like_dom"/>
</dbReference>
<organism evidence="10 11">
    <name type="scientific">Falsibacillus albus</name>
    <dbReference type="NCBI Taxonomy" id="2478915"/>
    <lineage>
        <taxon>Bacteria</taxon>
        <taxon>Bacillati</taxon>
        <taxon>Bacillota</taxon>
        <taxon>Bacilli</taxon>
        <taxon>Bacillales</taxon>
        <taxon>Bacillaceae</taxon>
        <taxon>Falsibacillus</taxon>
    </lineage>
</organism>
<keyword evidence="4" id="KW-0378">Hydrolase</keyword>
<evidence type="ECO:0000256" key="2">
    <source>
        <dbReference type="ARBA" id="ARBA00013081"/>
    </source>
</evidence>
<comment type="cofactor">
    <cofactor evidence="1">
        <name>Mn(2+)</name>
        <dbReference type="ChEBI" id="CHEBI:29035"/>
    </cofactor>
</comment>
<evidence type="ECO:0000256" key="7">
    <source>
        <dbReference type="ARBA" id="ARBA00047761"/>
    </source>
</evidence>
<dbReference type="InterPro" id="IPR015655">
    <property type="entry name" value="PP2C"/>
</dbReference>
<dbReference type="PROSITE" id="PS51746">
    <property type="entry name" value="PPM_2"/>
    <property type="match status" value="1"/>
</dbReference>
<proteinExistence type="predicted"/>
<dbReference type="EMBL" id="RCVZ01000005">
    <property type="protein sequence ID" value="RLQ95929.1"/>
    <property type="molecule type" value="Genomic_DNA"/>
</dbReference>
<dbReference type="OrthoDB" id="9801841at2"/>
<keyword evidence="3" id="KW-0479">Metal-binding</keyword>
<evidence type="ECO:0000313" key="11">
    <source>
        <dbReference type="Proteomes" id="UP000276770"/>
    </source>
</evidence>
<dbReference type="NCBIfam" id="NF033484">
    <property type="entry name" value="Stp1_PP2C_phos"/>
    <property type="match status" value="1"/>
</dbReference>
<dbReference type="AlphaFoldDB" id="A0A3L7K0K8"/>
<dbReference type="EC" id="3.1.3.16" evidence="2"/>
<dbReference type="SMART" id="SM00332">
    <property type="entry name" value="PP2Cc"/>
    <property type="match status" value="1"/>
</dbReference>